<feature type="region of interest" description="Disordered" evidence="1">
    <location>
        <begin position="1"/>
        <end position="41"/>
    </location>
</feature>
<feature type="compositionally biased region" description="Basic and acidic residues" evidence="1">
    <location>
        <begin position="1"/>
        <end position="10"/>
    </location>
</feature>
<accession>A0A3A9YS55</accession>
<keyword evidence="3" id="KW-1185">Reference proteome</keyword>
<protein>
    <submittedName>
        <fullName evidence="2">Uncharacterized protein</fullName>
    </submittedName>
</protein>
<organism evidence="2 3">
    <name type="scientific">Streptomyces hoynatensis</name>
    <dbReference type="NCBI Taxonomy" id="1141874"/>
    <lineage>
        <taxon>Bacteria</taxon>
        <taxon>Bacillati</taxon>
        <taxon>Actinomycetota</taxon>
        <taxon>Actinomycetes</taxon>
        <taxon>Kitasatosporales</taxon>
        <taxon>Streptomycetaceae</taxon>
        <taxon>Streptomyces</taxon>
    </lineage>
</organism>
<reference evidence="2 3" key="1">
    <citation type="journal article" date="2014" name="Int. J. Syst. Evol. Microbiol.">
        <title>Streptomyces hoynatensis sp. nov., isolated from deep marine sediment.</title>
        <authorList>
            <person name="Veyisoglu A."/>
            <person name="Sahin N."/>
        </authorList>
    </citation>
    <scope>NUCLEOTIDE SEQUENCE [LARGE SCALE GENOMIC DNA]</scope>
    <source>
        <strain evidence="2 3">KCTC 29097</strain>
    </source>
</reference>
<dbReference type="RefSeq" id="WP_120683469.1">
    <property type="nucleotide sequence ID" value="NZ_RBAL01000018.1"/>
</dbReference>
<dbReference type="OrthoDB" id="4194413at2"/>
<evidence type="ECO:0000313" key="2">
    <source>
        <dbReference type="EMBL" id="RKN38324.1"/>
    </source>
</evidence>
<dbReference type="AlphaFoldDB" id="A0A3A9YS55"/>
<proteinExistence type="predicted"/>
<evidence type="ECO:0000313" key="3">
    <source>
        <dbReference type="Proteomes" id="UP000272474"/>
    </source>
</evidence>
<comment type="caution">
    <text evidence="2">The sequence shown here is derived from an EMBL/GenBank/DDBJ whole genome shotgun (WGS) entry which is preliminary data.</text>
</comment>
<dbReference type="Proteomes" id="UP000272474">
    <property type="component" value="Unassembled WGS sequence"/>
</dbReference>
<name>A0A3A9YS55_9ACTN</name>
<gene>
    <name evidence="2" type="ORF">D7294_24705</name>
</gene>
<sequence>MTITSKREEATEQMAGTSGMPTANFVPDALSRSSEETGKVVRSGEPTSTFWHFADFRWHGEFLHTETLPTSQVNDFSQVAVSICELDANSRPFIGNARLEVYNVAPFRDGRIIVRGNVEWQSDLNVRLNYIIVN</sequence>
<dbReference type="EMBL" id="RBAL01000018">
    <property type="protein sequence ID" value="RKN38324.1"/>
    <property type="molecule type" value="Genomic_DNA"/>
</dbReference>
<evidence type="ECO:0000256" key="1">
    <source>
        <dbReference type="SAM" id="MobiDB-lite"/>
    </source>
</evidence>